<comment type="caution">
    <text evidence="3">The sequence shown here is derived from an EMBL/GenBank/DDBJ whole genome shotgun (WGS) entry which is preliminary data.</text>
</comment>
<sequence>MPNVNPIDDTDTQHIDYSGGWQVSTGGSSRQWESSVHYTIQPGATATFRFSGYQVWIFATTASGSGSNLLDVSIDGGPAVSISQQSNGDAQYNVQYFQSAVLADIAHQLVITNRGSAANGHPQPFMLDKLEFVTAAQTITWPPASAFQQPSNNGGSTSNPPGSNTGGSTTNPGSNNGGSTTNPGSSTGSGSSTGGPSSGSGTMSPGSGSSVQPGKSQGSSSSQSQNSSSSSTSSSSQSKSSTSSSSSSMSSSSSITSTSTNLPNGPLFASLPPGSGSTEQSTVTATSTVTAAADFAHSSSKNTPVGAIAGGVIGAVALIILVLFFLLWRRRRQAAFSVLEDGEKGRPRRSPLAPNPFVLDSTTPAQGPDTNAAPIYLSTHTPFSEKHIYRNNNQLQPVSTDSLMALNNSNNASNNNLLNSNNAGSSSDSATVANNASGGALSPLNLLLSPGSMYMRGDTLKSPSIDGSFDSAPPPSYTQKYHAVP</sequence>
<dbReference type="Proteomes" id="UP000521872">
    <property type="component" value="Unassembled WGS sequence"/>
</dbReference>
<protein>
    <submittedName>
        <fullName evidence="3">Uncharacterized protein</fullName>
    </submittedName>
</protein>
<accession>A0A8H4QWP5</accession>
<gene>
    <name evidence="3" type="ORF">D9613_009730</name>
</gene>
<dbReference type="AlphaFoldDB" id="A0A8H4QWP5"/>
<dbReference type="EMBL" id="JAACJL010000017">
    <property type="protein sequence ID" value="KAF4618812.1"/>
    <property type="molecule type" value="Genomic_DNA"/>
</dbReference>
<dbReference type="Gene3D" id="2.60.120.260">
    <property type="entry name" value="Galactose-binding domain-like"/>
    <property type="match status" value="1"/>
</dbReference>
<keyword evidence="4" id="KW-1185">Reference proteome</keyword>
<feature type="transmembrane region" description="Helical" evidence="2">
    <location>
        <begin position="305"/>
        <end position="328"/>
    </location>
</feature>
<feature type="compositionally biased region" description="Polar residues" evidence="1">
    <location>
        <begin position="360"/>
        <end position="369"/>
    </location>
</feature>
<feature type="region of interest" description="Disordered" evidence="1">
    <location>
        <begin position="340"/>
        <end position="373"/>
    </location>
</feature>
<feature type="compositionally biased region" description="Low complexity" evidence="1">
    <location>
        <begin position="199"/>
        <end position="260"/>
    </location>
</feature>
<feature type="region of interest" description="Disordered" evidence="1">
    <location>
        <begin position="406"/>
        <end position="431"/>
    </location>
</feature>
<evidence type="ECO:0000313" key="3">
    <source>
        <dbReference type="EMBL" id="KAF4618812.1"/>
    </source>
</evidence>
<evidence type="ECO:0000313" key="4">
    <source>
        <dbReference type="Proteomes" id="UP000521872"/>
    </source>
</evidence>
<feature type="region of interest" description="Disordered" evidence="1">
    <location>
        <begin position="144"/>
        <end position="283"/>
    </location>
</feature>
<keyword evidence="2" id="KW-0472">Membrane</keyword>
<reference evidence="3 4" key="1">
    <citation type="submission" date="2019-12" db="EMBL/GenBank/DDBJ databases">
        <authorList>
            <person name="Floudas D."/>
            <person name="Bentzer J."/>
            <person name="Ahren D."/>
            <person name="Johansson T."/>
            <person name="Persson P."/>
            <person name="Tunlid A."/>
        </authorList>
    </citation>
    <scope>NUCLEOTIDE SEQUENCE [LARGE SCALE GENOMIC DNA]</scope>
    <source>
        <strain evidence="3 4">CBS 102.39</strain>
    </source>
</reference>
<evidence type="ECO:0000256" key="1">
    <source>
        <dbReference type="SAM" id="MobiDB-lite"/>
    </source>
</evidence>
<name>A0A8H4QWP5_9AGAR</name>
<feature type="region of interest" description="Disordered" evidence="1">
    <location>
        <begin position="459"/>
        <end position="485"/>
    </location>
</feature>
<keyword evidence="2" id="KW-1133">Transmembrane helix</keyword>
<feature type="compositionally biased region" description="Low complexity" evidence="1">
    <location>
        <begin position="150"/>
        <end position="190"/>
    </location>
</feature>
<proteinExistence type="predicted"/>
<feature type="region of interest" description="Disordered" evidence="1">
    <location>
        <begin position="1"/>
        <end position="20"/>
    </location>
</feature>
<evidence type="ECO:0000256" key="2">
    <source>
        <dbReference type="SAM" id="Phobius"/>
    </source>
</evidence>
<organism evidence="3 4">
    <name type="scientific">Agrocybe pediades</name>
    <dbReference type="NCBI Taxonomy" id="84607"/>
    <lineage>
        <taxon>Eukaryota</taxon>
        <taxon>Fungi</taxon>
        <taxon>Dikarya</taxon>
        <taxon>Basidiomycota</taxon>
        <taxon>Agaricomycotina</taxon>
        <taxon>Agaricomycetes</taxon>
        <taxon>Agaricomycetidae</taxon>
        <taxon>Agaricales</taxon>
        <taxon>Agaricineae</taxon>
        <taxon>Strophariaceae</taxon>
        <taxon>Agrocybe</taxon>
    </lineage>
</organism>
<keyword evidence="2" id="KW-0812">Transmembrane</keyword>